<reference evidence="2 3" key="1">
    <citation type="journal article" date="2010" name="J. Bacteriol.">
        <title>Complete genome sequence of the thermophilic, obligately chemolithoautotrophic hydrogen-oxidizing bacterium Hydrogenobacter thermophilus TK-6.</title>
        <authorList>
            <person name="Arai H."/>
            <person name="Kanbe H."/>
            <person name="Ishii M."/>
            <person name="Igarashi Y."/>
        </authorList>
    </citation>
    <scope>NUCLEOTIDE SEQUENCE [LARGE SCALE GENOMIC DNA]</scope>
    <source>
        <strain evidence="3">DSM 6534 / IAM 12695 / TK-6 [Tokyo]</strain>
    </source>
</reference>
<dbReference type="InterPro" id="IPR019250">
    <property type="entry name" value="DUF2227_metal-bd"/>
</dbReference>
<proteinExistence type="predicted"/>
<name>D3DIU5_HYDTT</name>
<dbReference type="RefSeq" id="WP_012963927.1">
    <property type="nucleotide sequence ID" value="NC_013799.1"/>
</dbReference>
<dbReference type="Pfam" id="PF09988">
    <property type="entry name" value="DUF2227"/>
    <property type="match status" value="1"/>
</dbReference>
<dbReference type="EMBL" id="AP011112">
    <property type="protein sequence ID" value="BAI69747.1"/>
    <property type="molecule type" value="Genomic_DNA"/>
</dbReference>
<protein>
    <recommendedName>
        <fullName evidence="4">Metal-binding protein</fullName>
    </recommendedName>
</protein>
<evidence type="ECO:0000313" key="2">
    <source>
        <dbReference type="EMBL" id="BAI69747.1"/>
    </source>
</evidence>
<feature type="transmembrane region" description="Helical" evidence="1">
    <location>
        <begin position="135"/>
        <end position="157"/>
    </location>
</feature>
<keyword evidence="1" id="KW-0472">Membrane</keyword>
<sequence>MALGKSHDAVNLLFLPLPLYFLPKEFYIPFTLGYLIGTFFLSPDLDLKHSKPSRRWRSLKVLWLPYQKSSRHRGMSHVPILGTFLRLMYLNLLVVFLYFVAIGVLYTVSPHLSYPLLSFDLKAFFDHLAKSESSFYFLLGLFLSEVLHMLLDALFTFRRIL</sequence>
<organism evidence="2 3">
    <name type="scientific">Hydrogenobacter thermophilus (strain DSM 6534 / IAM 12695 / TK-6)</name>
    <dbReference type="NCBI Taxonomy" id="608538"/>
    <lineage>
        <taxon>Bacteria</taxon>
        <taxon>Pseudomonadati</taxon>
        <taxon>Aquificota</taxon>
        <taxon>Aquificia</taxon>
        <taxon>Aquificales</taxon>
        <taxon>Aquificaceae</taxon>
        <taxon>Hydrogenobacter</taxon>
    </lineage>
</organism>
<gene>
    <name evidence="2" type="ordered locus">HTH_1294</name>
</gene>
<keyword evidence="3" id="KW-1185">Reference proteome</keyword>
<keyword evidence="1" id="KW-0812">Transmembrane</keyword>
<dbReference type="STRING" id="608538.HTH_1294"/>
<feature type="transmembrane region" description="Helical" evidence="1">
    <location>
        <begin position="87"/>
        <end position="108"/>
    </location>
</feature>
<keyword evidence="1" id="KW-1133">Transmembrane helix</keyword>
<dbReference type="PANTHER" id="PTHR39085">
    <property type="entry name" value="SLL0924 PROTEIN"/>
    <property type="match status" value="1"/>
</dbReference>
<dbReference type="PANTHER" id="PTHR39085:SF1">
    <property type="entry name" value="SLL0924 PROTEIN"/>
    <property type="match status" value="1"/>
</dbReference>
<feature type="transmembrane region" description="Helical" evidence="1">
    <location>
        <begin position="26"/>
        <end position="47"/>
    </location>
</feature>
<dbReference type="AlphaFoldDB" id="D3DIU5"/>
<evidence type="ECO:0000256" key="1">
    <source>
        <dbReference type="SAM" id="Phobius"/>
    </source>
</evidence>
<dbReference type="Proteomes" id="UP000002574">
    <property type="component" value="Chromosome"/>
</dbReference>
<dbReference type="eggNOG" id="COG2389">
    <property type="taxonomic scope" value="Bacteria"/>
</dbReference>
<dbReference type="KEGG" id="hth:HTH_1294"/>
<dbReference type="OrthoDB" id="69351at2"/>
<evidence type="ECO:0000313" key="3">
    <source>
        <dbReference type="Proteomes" id="UP000002574"/>
    </source>
</evidence>
<dbReference type="KEGG" id="hte:Hydth_1286"/>
<accession>D3DIU5</accession>
<evidence type="ECO:0008006" key="4">
    <source>
        <dbReference type="Google" id="ProtNLM"/>
    </source>
</evidence>